<dbReference type="Proteomes" id="UP001177021">
    <property type="component" value="Unassembled WGS sequence"/>
</dbReference>
<comment type="caution">
    <text evidence="1">The sequence shown here is derived from an EMBL/GenBank/DDBJ whole genome shotgun (WGS) entry which is preliminary data.</text>
</comment>
<name>A0ACB0JV95_TRIPR</name>
<keyword evidence="2" id="KW-1185">Reference proteome</keyword>
<evidence type="ECO:0000313" key="2">
    <source>
        <dbReference type="Proteomes" id="UP001177021"/>
    </source>
</evidence>
<proteinExistence type="predicted"/>
<protein>
    <submittedName>
        <fullName evidence="1">Uncharacterized protein</fullName>
    </submittedName>
</protein>
<gene>
    <name evidence="1" type="ORF">MILVUS5_LOCUS17251</name>
</gene>
<accession>A0ACB0JV95</accession>
<organism evidence="1 2">
    <name type="scientific">Trifolium pratense</name>
    <name type="common">Red clover</name>
    <dbReference type="NCBI Taxonomy" id="57577"/>
    <lineage>
        <taxon>Eukaryota</taxon>
        <taxon>Viridiplantae</taxon>
        <taxon>Streptophyta</taxon>
        <taxon>Embryophyta</taxon>
        <taxon>Tracheophyta</taxon>
        <taxon>Spermatophyta</taxon>
        <taxon>Magnoliopsida</taxon>
        <taxon>eudicotyledons</taxon>
        <taxon>Gunneridae</taxon>
        <taxon>Pentapetalae</taxon>
        <taxon>rosids</taxon>
        <taxon>fabids</taxon>
        <taxon>Fabales</taxon>
        <taxon>Fabaceae</taxon>
        <taxon>Papilionoideae</taxon>
        <taxon>50 kb inversion clade</taxon>
        <taxon>NPAAA clade</taxon>
        <taxon>Hologalegina</taxon>
        <taxon>IRL clade</taxon>
        <taxon>Trifolieae</taxon>
        <taxon>Trifolium</taxon>
    </lineage>
</organism>
<reference evidence="1" key="1">
    <citation type="submission" date="2023-10" db="EMBL/GenBank/DDBJ databases">
        <authorList>
            <person name="Rodriguez Cubillos JULIANA M."/>
            <person name="De Vega J."/>
        </authorList>
    </citation>
    <scope>NUCLEOTIDE SEQUENCE</scope>
</reference>
<evidence type="ECO:0000313" key="1">
    <source>
        <dbReference type="EMBL" id="CAJ2649039.1"/>
    </source>
</evidence>
<dbReference type="EMBL" id="CASHSV030000109">
    <property type="protein sequence ID" value="CAJ2649039.1"/>
    <property type="molecule type" value="Genomic_DNA"/>
</dbReference>
<sequence>MFEDNTWDEFDENHDLIVPHSGSQHNNLFVIEGDGCKKSHHDLRGLESSGYVSSYGTLGKDELYLQNMTQNERMPEKDSWSDTPEGVFSSCDGDSYREAKGLISDHTGMSDHCFKNGNIDSGGSKLCADDTILEEKCGVEDDGACQHPKNHISEADNELSFLDNDGWLDIGNLEDVDRMLSCDLTFGMRSLNNEEEFCWFSSSHSAEGSDDALMSDLKLHCADMSPLKNISEYNMDSSKDNIEVLPINDSNKKSSPGDKTRSQMDVDDNGVPASLSMFNESDKKSGDKDALVSKEKKKLPKSSAGKRKNGNSIHRYTPPEQYADIHQQFGASSSGVTSLDSNQKHKQNTDYDSLGCILTQIPLAHLDFSHAPNHTSVSSNFSGPRADHDVYMSPSLIESSYASNMDCSHSHSLMAAALKTNENREKYHSHGNLLNTSYKNERRANEMPFHSPSSSQQVAHQFENENEGHSKVRGVSLGFSSKIDSSTVQESSPISSALDQNLLKANSFCNLQQVLEQLDIKTKLCIRDSLYRLAKSAEQRDNNSNSNGCIGDGTAACKDTMTRDASRCTGLMDIETNTNPIDRSIAHLLFHRPSHPSTLLQNDIAPFKSSAMIHESTINPSVKAEKQVCQEDSSTDVEKKLLGGRFSGNLSMHLIAICNNLNIPGRALF</sequence>